<sequence>MGSQLGVACEVADAGQVNRKVERKAVNLWNDSFVICFTLSVDERHDEESNIMNETKYPNVMHDKEFER</sequence>
<dbReference type="RefSeq" id="WP_085496148.1">
    <property type="nucleotide sequence ID" value="NZ_FXAZ01000005.1"/>
</dbReference>
<protein>
    <submittedName>
        <fullName evidence="1">Uncharacterized protein</fullName>
    </submittedName>
</protein>
<dbReference type="STRING" id="1852522.SAMN06295960_3405"/>
<dbReference type="EMBL" id="FXAZ01000005">
    <property type="protein sequence ID" value="SMG52871.1"/>
    <property type="molecule type" value="Genomic_DNA"/>
</dbReference>
<name>A0A1X7LG97_9BACL</name>
<dbReference type="AlphaFoldDB" id="A0A1X7LG97"/>
<organism evidence="1 2">
    <name type="scientific">Paenibacillus aquistagni</name>
    <dbReference type="NCBI Taxonomy" id="1852522"/>
    <lineage>
        <taxon>Bacteria</taxon>
        <taxon>Bacillati</taxon>
        <taxon>Bacillota</taxon>
        <taxon>Bacilli</taxon>
        <taxon>Bacillales</taxon>
        <taxon>Paenibacillaceae</taxon>
        <taxon>Paenibacillus</taxon>
    </lineage>
</organism>
<evidence type="ECO:0000313" key="1">
    <source>
        <dbReference type="EMBL" id="SMG52871.1"/>
    </source>
</evidence>
<reference evidence="1 2" key="1">
    <citation type="submission" date="2017-04" db="EMBL/GenBank/DDBJ databases">
        <authorList>
            <person name="Afonso C.L."/>
            <person name="Miller P.J."/>
            <person name="Scott M.A."/>
            <person name="Spackman E."/>
            <person name="Goraichik I."/>
            <person name="Dimitrov K.M."/>
            <person name="Suarez D.L."/>
            <person name="Swayne D.E."/>
        </authorList>
    </citation>
    <scope>NUCLEOTIDE SEQUENCE [LARGE SCALE GENOMIC DNA]</scope>
    <source>
        <strain evidence="1 2">11</strain>
    </source>
</reference>
<keyword evidence="2" id="KW-1185">Reference proteome</keyword>
<evidence type="ECO:0000313" key="2">
    <source>
        <dbReference type="Proteomes" id="UP000193834"/>
    </source>
</evidence>
<gene>
    <name evidence="1" type="ORF">SAMN06295960_3405</name>
</gene>
<proteinExistence type="predicted"/>
<accession>A0A1X7LG97</accession>
<dbReference type="Proteomes" id="UP000193834">
    <property type="component" value="Unassembled WGS sequence"/>
</dbReference>